<accession>A0A9D1HTU5</accession>
<dbReference type="PROSITE" id="PS01008">
    <property type="entry name" value="DNAA"/>
    <property type="match status" value="1"/>
</dbReference>
<name>A0A9D1HTU5_9BACT</name>
<comment type="subunit">
    <text evidence="8">Oligomerizes as a right-handed, spiral filament on DNA at oriC.</text>
</comment>
<dbReference type="GO" id="GO:0005886">
    <property type="term" value="C:plasma membrane"/>
    <property type="evidence" value="ECO:0007669"/>
    <property type="project" value="TreeGrafter"/>
</dbReference>
<evidence type="ECO:0000259" key="12">
    <source>
        <dbReference type="SMART" id="SM00382"/>
    </source>
</evidence>
<dbReference type="GO" id="GO:0006270">
    <property type="term" value="P:DNA replication initiation"/>
    <property type="evidence" value="ECO:0007669"/>
    <property type="project" value="UniProtKB-UniRule"/>
</dbReference>
<evidence type="ECO:0000256" key="11">
    <source>
        <dbReference type="RuleBase" id="RU004227"/>
    </source>
</evidence>
<gene>
    <name evidence="8 14" type="primary">dnaA</name>
    <name evidence="14" type="ORF">IAD49_01620</name>
</gene>
<dbReference type="InterPro" id="IPR010921">
    <property type="entry name" value="Trp_repressor/repl_initiator"/>
</dbReference>
<feature type="binding site" evidence="8">
    <location>
        <position position="153"/>
    </location>
    <ligand>
        <name>ATP</name>
        <dbReference type="ChEBI" id="CHEBI:30616"/>
    </ligand>
</feature>
<dbReference type="SUPFAM" id="SSF52540">
    <property type="entry name" value="P-loop containing nucleoside triphosphate hydrolases"/>
    <property type="match status" value="1"/>
</dbReference>
<sequence length="450" mass="52011">MDCKSIWKNFLNKVQENISPMLYETWFMETELVDLKDNHARVLVPMHVHKKHLKENYNDLIEEIFTELTGTNFHFDYYTKEELENDTTIDTNEVGVPSIVQYETNLNPNYTFENFIVGESNKFAKATSLAVAEKPGLMYNPLFIYGNSGLGKTHLMHAIGNYITKTSNKRVLYVTSEKFVSDFIGISRKNSEGNNFDNVEIFKKKYRDIDVLMIDDIQYLGSANQTQQEFFNTFNDLYGNNKQIIISSDRSPDDLKLLEDRLRTRFNWGLTIDILPPDFKLRMDIIDKKIEGNNMYNTLPKEVKEYIASNCTNDIRKLEGAITRVFAYATMMSGCEITLDLAIEALKDYFVKSIISKNKIDQVMQLVANTYNIGVEDLKSKKRSANISVPRQIAMYICRTVLEESFPKIGIEFGGKDHTTVMHSVDKIKKEIESNPILEMEIQKIIQQIK</sequence>
<evidence type="ECO:0000256" key="4">
    <source>
        <dbReference type="ARBA" id="ARBA00022741"/>
    </source>
</evidence>
<evidence type="ECO:0000313" key="15">
    <source>
        <dbReference type="Proteomes" id="UP000824087"/>
    </source>
</evidence>
<dbReference type="PANTHER" id="PTHR30050">
    <property type="entry name" value="CHROMOSOMAL REPLICATION INITIATOR PROTEIN DNAA"/>
    <property type="match status" value="1"/>
</dbReference>
<feature type="domain" description="AAA+ ATPase" evidence="12">
    <location>
        <begin position="138"/>
        <end position="273"/>
    </location>
</feature>
<dbReference type="GO" id="GO:0005524">
    <property type="term" value="F:ATP binding"/>
    <property type="evidence" value="ECO:0007669"/>
    <property type="project" value="UniProtKB-UniRule"/>
</dbReference>
<comment type="similarity">
    <text evidence="1 8 11">Belongs to the DnaA family.</text>
</comment>
<dbReference type="GO" id="GO:0005737">
    <property type="term" value="C:cytoplasm"/>
    <property type="evidence" value="ECO:0007669"/>
    <property type="project" value="UniProtKB-SubCell"/>
</dbReference>
<feature type="domain" description="Chromosomal replication initiator DnaA C-terminal" evidence="13">
    <location>
        <begin position="359"/>
        <end position="428"/>
    </location>
</feature>
<dbReference type="SMART" id="SM00760">
    <property type="entry name" value="Bac_DnaA_C"/>
    <property type="match status" value="1"/>
</dbReference>
<dbReference type="CDD" id="cd06571">
    <property type="entry name" value="Bac_DnaA_C"/>
    <property type="match status" value="1"/>
</dbReference>
<feature type="binding site" evidence="8">
    <location>
        <position position="151"/>
    </location>
    <ligand>
        <name>ATP</name>
        <dbReference type="ChEBI" id="CHEBI:30616"/>
    </ligand>
</feature>
<dbReference type="InterPro" id="IPR003593">
    <property type="entry name" value="AAA+_ATPase"/>
</dbReference>
<dbReference type="Gene3D" id="3.40.50.300">
    <property type="entry name" value="P-loop containing nucleotide triphosphate hydrolases"/>
    <property type="match status" value="1"/>
</dbReference>
<feature type="binding site" evidence="8">
    <location>
        <position position="149"/>
    </location>
    <ligand>
        <name>ATP</name>
        <dbReference type="ChEBI" id="CHEBI:30616"/>
    </ligand>
</feature>
<keyword evidence="5 8" id="KW-0067">ATP-binding</keyword>
<comment type="caution">
    <text evidence="14">The sequence shown here is derived from an EMBL/GenBank/DDBJ whole genome shotgun (WGS) entry which is preliminary data.</text>
</comment>
<dbReference type="InterPro" id="IPR013159">
    <property type="entry name" value="DnaA_C"/>
</dbReference>
<keyword evidence="6 8" id="KW-0446">Lipid-binding</keyword>
<evidence type="ECO:0000256" key="5">
    <source>
        <dbReference type="ARBA" id="ARBA00022840"/>
    </source>
</evidence>
<evidence type="ECO:0000256" key="7">
    <source>
        <dbReference type="ARBA" id="ARBA00023125"/>
    </source>
</evidence>
<evidence type="ECO:0000256" key="6">
    <source>
        <dbReference type="ARBA" id="ARBA00023121"/>
    </source>
</evidence>
<dbReference type="InterPro" id="IPR024633">
    <property type="entry name" value="DnaA_N_dom"/>
</dbReference>
<evidence type="ECO:0000256" key="9">
    <source>
        <dbReference type="NCBIfam" id="TIGR00362"/>
    </source>
</evidence>
<feature type="region of interest" description="Domain IV, binds dsDNA" evidence="8">
    <location>
        <begin position="330"/>
        <end position="450"/>
    </location>
</feature>
<protein>
    <recommendedName>
        <fullName evidence="8 9">Chromosomal replication initiator protein DnaA</fullName>
    </recommendedName>
</protein>
<dbReference type="Pfam" id="PF00308">
    <property type="entry name" value="Bac_DnaA"/>
    <property type="match status" value="1"/>
</dbReference>
<dbReference type="InterPro" id="IPR020591">
    <property type="entry name" value="Chromosome_initiator_DnaA-like"/>
</dbReference>
<dbReference type="Gene3D" id="3.30.300.180">
    <property type="match status" value="1"/>
</dbReference>
<evidence type="ECO:0000259" key="13">
    <source>
        <dbReference type="SMART" id="SM00760"/>
    </source>
</evidence>
<keyword evidence="4 8" id="KW-0547">Nucleotide-binding</keyword>
<evidence type="ECO:0000256" key="1">
    <source>
        <dbReference type="ARBA" id="ARBA00006583"/>
    </source>
</evidence>
<evidence type="ECO:0000256" key="2">
    <source>
        <dbReference type="ARBA" id="ARBA00022490"/>
    </source>
</evidence>
<evidence type="ECO:0000256" key="8">
    <source>
        <dbReference type="HAMAP-Rule" id="MF_00377"/>
    </source>
</evidence>
<dbReference type="PRINTS" id="PR00051">
    <property type="entry name" value="DNAA"/>
</dbReference>
<dbReference type="GO" id="GO:0008289">
    <property type="term" value="F:lipid binding"/>
    <property type="evidence" value="ECO:0007669"/>
    <property type="project" value="UniProtKB-KW"/>
</dbReference>
<comment type="subcellular location">
    <subcellularLocation>
        <location evidence="8">Cytoplasm</location>
    </subcellularLocation>
</comment>
<comment type="domain">
    <text evidence="8">Domain I is involved in oligomerization and binding regulators, domain II is flexibile and of varying length in different bacteria, domain III forms the AAA+ region, while domain IV binds dsDNA.</text>
</comment>
<dbReference type="CDD" id="cd00009">
    <property type="entry name" value="AAA"/>
    <property type="match status" value="1"/>
</dbReference>
<keyword evidence="3 8" id="KW-0235">DNA replication</keyword>
<dbReference type="InterPro" id="IPR013317">
    <property type="entry name" value="DnaA_dom"/>
</dbReference>
<dbReference type="GO" id="GO:0006275">
    <property type="term" value="P:regulation of DNA replication"/>
    <property type="evidence" value="ECO:0007669"/>
    <property type="project" value="UniProtKB-UniRule"/>
</dbReference>
<dbReference type="InterPro" id="IPR001957">
    <property type="entry name" value="Chromosome_initiator_DnaA"/>
</dbReference>
<feature type="binding site" evidence="8">
    <location>
        <position position="152"/>
    </location>
    <ligand>
        <name>ATP</name>
        <dbReference type="ChEBI" id="CHEBI:30616"/>
    </ligand>
</feature>
<dbReference type="FunFam" id="3.40.50.300:FF:000668">
    <property type="entry name" value="Chromosomal replication initiator protein DnaA"/>
    <property type="match status" value="1"/>
</dbReference>
<dbReference type="HAMAP" id="MF_00377">
    <property type="entry name" value="DnaA_bact"/>
    <property type="match status" value="1"/>
</dbReference>
<dbReference type="NCBIfam" id="TIGR00362">
    <property type="entry name" value="DnaA"/>
    <property type="match status" value="1"/>
</dbReference>
<dbReference type="InterPro" id="IPR027417">
    <property type="entry name" value="P-loop_NTPase"/>
</dbReference>
<dbReference type="Proteomes" id="UP000824087">
    <property type="component" value="Unassembled WGS sequence"/>
</dbReference>
<dbReference type="SUPFAM" id="SSF48295">
    <property type="entry name" value="TrpR-like"/>
    <property type="match status" value="1"/>
</dbReference>
<dbReference type="SMART" id="SM00382">
    <property type="entry name" value="AAA"/>
    <property type="match status" value="1"/>
</dbReference>
<comment type="caution">
    <text evidence="8">Lacks conserved residue(s) required for the propagation of feature annotation.</text>
</comment>
<dbReference type="InterPro" id="IPR018312">
    <property type="entry name" value="Chromosome_initiator_DnaA_CS"/>
</dbReference>
<dbReference type="Pfam" id="PF08299">
    <property type="entry name" value="Bac_DnaA_C"/>
    <property type="match status" value="1"/>
</dbReference>
<reference evidence="14" key="2">
    <citation type="journal article" date="2021" name="PeerJ">
        <title>Extensive microbial diversity within the chicken gut microbiome revealed by metagenomics and culture.</title>
        <authorList>
            <person name="Gilroy R."/>
            <person name="Ravi A."/>
            <person name="Getino M."/>
            <person name="Pursley I."/>
            <person name="Horton D.L."/>
            <person name="Alikhan N.F."/>
            <person name="Baker D."/>
            <person name="Gharbi K."/>
            <person name="Hall N."/>
            <person name="Watson M."/>
            <person name="Adriaenssens E.M."/>
            <person name="Foster-Nyarko E."/>
            <person name="Jarju S."/>
            <person name="Secka A."/>
            <person name="Antonio M."/>
            <person name="Oren A."/>
            <person name="Chaudhuri R.R."/>
            <person name="La Ragione R."/>
            <person name="Hildebrand F."/>
            <person name="Pallen M.J."/>
        </authorList>
    </citation>
    <scope>NUCLEOTIDE SEQUENCE</scope>
    <source>
        <strain evidence="14">CHK197-8231</strain>
    </source>
</reference>
<dbReference type="Pfam" id="PF11638">
    <property type="entry name" value="DnaA_N"/>
    <property type="match status" value="1"/>
</dbReference>
<proteinExistence type="inferred from homology"/>
<keyword evidence="2 8" id="KW-0963">Cytoplasm</keyword>
<dbReference type="PANTHER" id="PTHR30050:SF2">
    <property type="entry name" value="CHROMOSOMAL REPLICATION INITIATOR PROTEIN DNAA"/>
    <property type="match status" value="1"/>
</dbReference>
<dbReference type="InterPro" id="IPR038454">
    <property type="entry name" value="DnaA_N_sf"/>
</dbReference>
<evidence type="ECO:0000256" key="10">
    <source>
        <dbReference type="RuleBase" id="RU000577"/>
    </source>
</evidence>
<evidence type="ECO:0000313" key="14">
    <source>
        <dbReference type="EMBL" id="HIU22259.1"/>
    </source>
</evidence>
<reference evidence="14" key="1">
    <citation type="submission" date="2020-10" db="EMBL/GenBank/DDBJ databases">
        <authorList>
            <person name="Gilroy R."/>
        </authorList>
    </citation>
    <scope>NUCLEOTIDE SEQUENCE</scope>
    <source>
        <strain evidence="14">CHK197-8231</strain>
    </source>
</reference>
<keyword evidence="7 8" id="KW-0238">DNA-binding</keyword>
<organism evidence="14 15">
    <name type="scientific">Candidatus Fimihabitans intestinipullorum</name>
    <dbReference type="NCBI Taxonomy" id="2840820"/>
    <lineage>
        <taxon>Bacteria</taxon>
        <taxon>Bacillati</taxon>
        <taxon>Mycoplasmatota</taxon>
        <taxon>Mycoplasmatota incertae sedis</taxon>
        <taxon>Candidatus Fimihabitans</taxon>
    </lineage>
</organism>
<dbReference type="EMBL" id="DVML01000009">
    <property type="protein sequence ID" value="HIU22259.1"/>
    <property type="molecule type" value="Genomic_DNA"/>
</dbReference>
<feature type="region of interest" description="Domain I, interacts with DnaA modulators" evidence="8">
    <location>
        <begin position="1"/>
        <end position="86"/>
    </location>
</feature>
<evidence type="ECO:0000256" key="3">
    <source>
        <dbReference type="ARBA" id="ARBA00022705"/>
    </source>
</evidence>
<comment type="function">
    <text evidence="8 10">Plays an essential role in the initiation and regulation of chromosomal replication. ATP-DnaA binds to the origin of replication (oriC) to initiate formation of the DNA replication initiation complex once per cell cycle. Binds the DnaA box (a 9 base pair repeat at the origin) and separates the double-stranded (ds)DNA. Forms a right-handed helical filament on oriC DNA; dsDNA binds to the exterior of the filament while single-stranded (ss)DNA is stabiized in the filament's interior. The ATP-DnaA-oriC complex binds and stabilizes one strand of the AT-rich DNA unwinding element (DUE), permitting loading of DNA polymerase. After initiation quickly degrades to an ADP-DnaA complex that is not apt for DNA replication. Binds acidic phospholipids.</text>
</comment>
<dbReference type="GO" id="GO:0003688">
    <property type="term" value="F:DNA replication origin binding"/>
    <property type="evidence" value="ECO:0007669"/>
    <property type="project" value="UniProtKB-UniRule"/>
</dbReference>
<dbReference type="Gene3D" id="1.10.8.60">
    <property type="match status" value="1"/>
</dbReference>
<dbReference type="AlphaFoldDB" id="A0A9D1HTU5"/>
<dbReference type="Gene3D" id="1.10.1750.10">
    <property type="match status" value="1"/>
</dbReference>